<sequence>MSRLITPHVPRPWWRRKTPWLVIVVVLVLAGGAVVVPMVLTAASTCAEGVVRQGDEDECVGVTDGSHVFDPDLAEVQRRVQDENAGVLRAKKPHVTVGFFVQMTLTDKDSVSMAWVRHQLQGAYLAQFRANHHHVAGDLPLVRLLLANPGTDIAAHSAPVRV</sequence>
<keyword evidence="1" id="KW-1133">Transmembrane helix</keyword>
<dbReference type="Proteomes" id="UP001285352">
    <property type="component" value="Unassembled WGS sequence"/>
</dbReference>
<dbReference type="RefSeq" id="WP_319973611.1">
    <property type="nucleotide sequence ID" value="NZ_JAXAVU010000001.1"/>
</dbReference>
<evidence type="ECO:0000313" key="2">
    <source>
        <dbReference type="EMBL" id="MDX8141311.1"/>
    </source>
</evidence>
<evidence type="ECO:0000256" key="1">
    <source>
        <dbReference type="SAM" id="Phobius"/>
    </source>
</evidence>
<dbReference type="EMBL" id="JAXAVU010000001">
    <property type="protein sequence ID" value="MDX8141311.1"/>
    <property type="molecule type" value="Genomic_DNA"/>
</dbReference>
<keyword evidence="1" id="KW-0812">Transmembrane</keyword>
<organism evidence="2 3">
    <name type="scientific">Lentzea sokolovensis</name>
    <dbReference type="NCBI Taxonomy" id="3095429"/>
    <lineage>
        <taxon>Bacteria</taxon>
        <taxon>Bacillati</taxon>
        <taxon>Actinomycetota</taxon>
        <taxon>Actinomycetes</taxon>
        <taxon>Pseudonocardiales</taxon>
        <taxon>Pseudonocardiaceae</taxon>
        <taxon>Lentzea</taxon>
    </lineage>
</organism>
<name>A0ABU4UP90_9PSEU</name>
<protein>
    <submittedName>
        <fullName evidence="2">Uncharacterized protein</fullName>
    </submittedName>
</protein>
<keyword evidence="1" id="KW-0472">Membrane</keyword>
<evidence type="ECO:0000313" key="3">
    <source>
        <dbReference type="Proteomes" id="UP001285352"/>
    </source>
</evidence>
<comment type="caution">
    <text evidence="2">The sequence shown here is derived from an EMBL/GenBank/DDBJ whole genome shotgun (WGS) entry which is preliminary data.</text>
</comment>
<proteinExistence type="predicted"/>
<reference evidence="2 3" key="1">
    <citation type="submission" date="2023-11" db="EMBL/GenBank/DDBJ databases">
        <title>Lentzea sokolovensis, sp. nov., Lentzea kristufkii, sp. nov., and Lentzea miocenensis, sp. nov., rare actinobacteria from Sokolov Coal Basin, Miocene lacustrine sediment, Czech Republic.</title>
        <authorList>
            <person name="Lara A."/>
            <person name="Kotroba L."/>
            <person name="Nouioui I."/>
            <person name="Neumann-Schaal M."/>
            <person name="Mast Y."/>
            <person name="Chronakova A."/>
        </authorList>
    </citation>
    <scope>NUCLEOTIDE SEQUENCE [LARGE SCALE GENOMIC DNA]</scope>
    <source>
        <strain evidence="2 3">BCCO 10_0061</strain>
    </source>
</reference>
<accession>A0ABU4UP90</accession>
<feature type="transmembrane region" description="Helical" evidence="1">
    <location>
        <begin position="20"/>
        <end position="40"/>
    </location>
</feature>
<reference evidence="2 3" key="2">
    <citation type="submission" date="2023-11" db="EMBL/GenBank/DDBJ databases">
        <authorList>
            <person name="Lara A.C."/>
            <person name="Chronakova A."/>
        </authorList>
    </citation>
    <scope>NUCLEOTIDE SEQUENCE [LARGE SCALE GENOMIC DNA]</scope>
    <source>
        <strain evidence="2 3">BCCO 10_0061</strain>
    </source>
</reference>
<keyword evidence="3" id="KW-1185">Reference proteome</keyword>
<gene>
    <name evidence="2" type="ORF">SK854_04250</name>
</gene>